<feature type="region of interest" description="Disordered" evidence="1">
    <location>
        <begin position="15"/>
        <end position="97"/>
    </location>
</feature>
<organism evidence="2 3">
    <name type="scientific">Paracraurococcus lichenis</name>
    <dbReference type="NCBI Taxonomy" id="3064888"/>
    <lineage>
        <taxon>Bacteria</taxon>
        <taxon>Pseudomonadati</taxon>
        <taxon>Pseudomonadota</taxon>
        <taxon>Alphaproteobacteria</taxon>
        <taxon>Acetobacterales</taxon>
        <taxon>Roseomonadaceae</taxon>
        <taxon>Paracraurococcus</taxon>
    </lineage>
</organism>
<protein>
    <submittedName>
        <fullName evidence="2">Uncharacterized protein</fullName>
    </submittedName>
</protein>
<name>A0ABT9DZW9_9PROT</name>
<dbReference type="EMBL" id="JAUTWS010000011">
    <property type="protein sequence ID" value="MDO9709290.1"/>
    <property type="molecule type" value="Genomic_DNA"/>
</dbReference>
<feature type="compositionally biased region" description="Basic and acidic residues" evidence="1">
    <location>
        <begin position="30"/>
        <end position="40"/>
    </location>
</feature>
<dbReference type="Proteomes" id="UP001243009">
    <property type="component" value="Unassembled WGS sequence"/>
</dbReference>
<gene>
    <name evidence="2" type="ORF">Q7A36_13140</name>
</gene>
<feature type="compositionally biased region" description="Basic and acidic residues" evidence="1">
    <location>
        <begin position="60"/>
        <end position="76"/>
    </location>
</feature>
<keyword evidence="3" id="KW-1185">Reference proteome</keyword>
<evidence type="ECO:0000313" key="2">
    <source>
        <dbReference type="EMBL" id="MDO9709290.1"/>
    </source>
</evidence>
<accession>A0ABT9DZW9</accession>
<comment type="caution">
    <text evidence="2">The sequence shown here is derived from an EMBL/GenBank/DDBJ whole genome shotgun (WGS) entry which is preliminary data.</text>
</comment>
<proteinExistence type="predicted"/>
<reference evidence="2 3" key="1">
    <citation type="submission" date="2023-08" db="EMBL/GenBank/DDBJ databases">
        <title>The draft genome sequence of Paracraurococcus sp. LOR1-02.</title>
        <authorList>
            <person name="Kingkaew E."/>
            <person name="Tanasupawat S."/>
        </authorList>
    </citation>
    <scope>NUCLEOTIDE SEQUENCE [LARGE SCALE GENOMIC DNA]</scope>
    <source>
        <strain evidence="2 3">LOR1-02</strain>
    </source>
</reference>
<sequence length="97" mass="10352">MRRRPILLLALTPIAGARAESPAEQASRQLQRDLRRDRAAEAGGPEGPRPPEATPTVRALDADRRSLQPDVGRPEEDAAPVTGGERAATGGGRNPQR</sequence>
<dbReference type="RefSeq" id="WP_305104157.1">
    <property type="nucleotide sequence ID" value="NZ_JAUTWS010000011.1"/>
</dbReference>
<evidence type="ECO:0000313" key="3">
    <source>
        <dbReference type="Proteomes" id="UP001243009"/>
    </source>
</evidence>
<evidence type="ECO:0000256" key="1">
    <source>
        <dbReference type="SAM" id="MobiDB-lite"/>
    </source>
</evidence>